<dbReference type="Proteomes" id="UP001268864">
    <property type="component" value="Unassembled WGS sequence"/>
</dbReference>
<proteinExistence type="predicted"/>
<keyword evidence="3" id="KW-1185">Reference proteome</keyword>
<evidence type="ECO:0000313" key="3">
    <source>
        <dbReference type="Proteomes" id="UP001268864"/>
    </source>
</evidence>
<accession>A0ABU2FJI6</accession>
<dbReference type="EMBL" id="JAMQOS010000001">
    <property type="protein sequence ID" value="MDS0280496.1"/>
    <property type="molecule type" value="Genomic_DNA"/>
</dbReference>
<comment type="caution">
    <text evidence="2">The sequence shown here is derived from an EMBL/GenBank/DDBJ whole genome shotgun (WGS) entry which is preliminary data.</text>
</comment>
<reference evidence="2 3" key="1">
    <citation type="submission" date="2022-06" db="EMBL/GenBank/DDBJ databases">
        <title>Halomicroarcula sp. a new haloarchaeum isolate from saline soil.</title>
        <authorList>
            <person name="Strakova D."/>
            <person name="Galisteo C."/>
            <person name="Sanchez-Porro C."/>
            <person name="Ventosa A."/>
        </authorList>
    </citation>
    <scope>NUCLEOTIDE SEQUENCE [LARGE SCALE GENOMIC DNA]</scope>
    <source>
        <strain evidence="2 3">S3CR25-11</strain>
    </source>
</reference>
<gene>
    <name evidence="2" type="ORF">NDI86_00060</name>
</gene>
<sequence length="149" mass="15784">MLPRWSILLLCGGLLLAGGALAYGAVPGEDYRVVVTPTDADTAENATSRDADVYAYRELPPNAQSVFREARATDGEAITVDAHRWPDEFEYGTDTEGHTVVTDGGTHYLVVASREQCLAALCDMLRALCGALALVGAALVSSGARRAIE</sequence>
<dbReference type="Pfam" id="PF25934">
    <property type="entry name" value="DUF7979"/>
    <property type="match status" value="1"/>
</dbReference>
<protein>
    <recommendedName>
        <fullName evidence="1">DUF7979 domain-containing protein</fullName>
    </recommendedName>
</protein>
<evidence type="ECO:0000313" key="2">
    <source>
        <dbReference type="EMBL" id="MDS0280496.1"/>
    </source>
</evidence>
<name>A0ABU2FJI6_9EURY</name>
<evidence type="ECO:0000259" key="1">
    <source>
        <dbReference type="Pfam" id="PF25934"/>
    </source>
</evidence>
<dbReference type="RefSeq" id="WP_310898345.1">
    <property type="nucleotide sequence ID" value="NZ_JAMQOS010000001.1"/>
</dbReference>
<feature type="domain" description="DUF7979" evidence="1">
    <location>
        <begin position="30"/>
        <end position="110"/>
    </location>
</feature>
<organism evidence="2 3">
    <name type="scientific">Haloarcula onubensis</name>
    <dbReference type="NCBI Taxonomy" id="2950539"/>
    <lineage>
        <taxon>Archaea</taxon>
        <taxon>Methanobacteriati</taxon>
        <taxon>Methanobacteriota</taxon>
        <taxon>Stenosarchaea group</taxon>
        <taxon>Halobacteria</taxon>
        <taxon>Halobacteriales</taxon>
        <taxon>Haloarculaceae</taxon>
        <taxon>Haloarcula</taxon>
    </lineage>
</organism>
<dbReference type="InterPro" id="IPR058285">
    <property type="entry name" value="DUF7979"/>
</dbReference>